<dbReference type="InterPro" id="IPR013216">
    <property type="entry name" value="Methyltransf_11"/>
</dbReference>
<keyword evidence="1 5" id="KW-0489">Methyltransferase</keyword>
<evidence type="ECO:0000256" key="3">
    <source>
        <dbReference type="SAM" id="MobiDB-lite"/>
    </source>
</evidence>
<evidence type="ECO:0000256" key="2">
    <source>
        <dbReference type="ARBA" id="ARBA00022679"/>
    </source>
</evidence>
<dbReference type="PANTHER" id="PTHR13090">
    <property type="entry name" value="ARGININE-HYDROXYLASE NDUFAF5, MITOCHONDRIAL"/>
    <property type="match status" value="1"/>
</dbReference>
<evidence type="ECO:0000313" key="6">
    <source>
        <dbReference type="Proteomes" id="UP000252023"/>
    </source>
</evidence>
<reference evidence="6" key="1">
    <citation type="submission" date="2018-07" db="EMBL/GenBank/DDBJ databases">
        <title>Genome sequencing of Paracoccus sp. SC2-6.</title>
        <authorList>
            <person name="Heo J."/>
            <person name="Kim S.-J."/>
            <person name="Kwon S.-W."/>
        </authorList>
    </citation>
    <scope>NUCLEOTIDE SEQUENCE [LARGE SCALE GENOMIC DNA]</scope>
    <source>
        <strain evidence="6">SC2-6</strain>
    </source>
</reference>
<dbReference type="CDD" id="cd02440">
    <property type="entry name" value="AdoMet_MTases"/>
    <property type="match status" value="1"/>
</dbReference>
<dbReference type="EMBL" id="CP030918">
    <property type="protein sequence ID" value="AXC50986.1"/>
    <property type="molecule type" value="Genomic_DNA"/>
</dbReference>
<dbReference type="AlphaFoldDB" id="A0A344PNN1"/>
<feature type="region of interest" description="Disordered" evidence="3">
    <location>
        <begin position="1"/>
        <end position="23"/>
    </location>
</feature>
<dbReference type="GO" id="GO:0032259">
    <property type="term" value="P:methylation"/>
    <property type="evidence" value="ECO:0007669"/>
    <property type="project" value="UniProtKB-KW"/>
</dbReference>
<dbReference type="Pfam" id="PF08241">
    <property type="entry name" value="Methyltransf_11"/>
    <property type="match status" value="1"/>
</dbReference>
<proteinExistence type="predicted"/>
<keyword evidence="2 5" id="KW-0808">Transferase</keyword>
<dbReference type="SUPFAM" id="SSF53335">
    <property type="entry name" value="S-adenosyl-L-methionine-dependent methyltransferases"/>
    <property type="match status" value="1"/>
</dbReference>
<gene>
    <name evidence="5" type="ORF">DRW48_01405</name>
</gene>
<dbReference type="KEGG" id="pars:DRW48_01405"/>
<dbReference type="OrthoDB" id="9793723at2"/>
<name>A0A344PNN1_9RHOB</name>
<sequence length="288" mass="31020">MPPDQPASQPTAPQPGAGQAPRLTDRTALLRGRARARRQGVVDLVHAIAMDEIEDRLAEVNRTFTDIAIVTGWPELWQARFPTARIVADEAVLDLAPASWDLVIHALALHWADDPVGQLIQCRTALRPDGLLLAVLPGGETLAGLREALSAAEIARTGGLSPHVLPMGDVRELGGLLGRVGLALTVADVMPLTLSYQSLIHLGRELRAMGEGNALLHRRRQPLRRDVLSEASARYQTAHRDPNDASRVLARIDLLFLTGWAPAPGQQQPLRPGSAKMPLAAALNVRPA</sequence>
<dbReference type="Proteomes" id="UP000252023">
    <property type="component" value="Chromosome"/>
</dbReference>
<accession>A0A344PNN1</accession>
<dbReference type="GO" id="GO:0008757">
    <property type="term" value="F:S-adenosylmethionine-dependent methyltransferase activity"/>
    <property type="evidence" value="ECO:0007669"/>
    <property type="project" value="InterPro"/>
</dbReference>
<dbReference type="InterPro" id="IPR029063">
    <property type="entry name" value="SAM-dependent_MTases_sf"/>
</dbReference>
<evidence type="ECO:0000313" key="5">
    <source>
        <dbReference type="EMBL" id="AXC50986.1"/>
    </source>
</evidence>
<evidence type="ECO:0000259" key="4">
    <source>
        <dbReference type="Pfam" id="PF08241"/>
    </source>
</evidence>
<dbReference type="RefSeq" id="WP_114077274.1">
    <property type="nucleotide sequence ID" value="NZ_CP030918.1"/>
</dbReference>
<organism evidence="5 6">
    <name type="scientific">Paracoccus suum</name>
    <dbReference type="NCBI Taxonomy" id="2259340"/>
    <lineage>
        <taxon>Bacteria</taxon>
        <taxon>Pseudomonadati</taxon>
        <taxon>Pseudomonadota</taxon>
        <taxon>Alphaproteobacteria</taxon>
        <taxon>Rhodobacterales</taxon>
        <taxon>Paracoccaceae</taxon>
        <taxon>Paracoccus</taxon>
    </lineage>
</organism>
<dbReference type="InterPro" id="IPR050602">
    <property type="entry name" value="Malonyl-ACP_OMT"/>
</dbReference>
<dbReference type="Gene3D" id="3.40.50.150">
    <property type="entry name" value="Vaccinia Virus protein VP39"/>
    <property type="match status" value="1"/>
</dbReference>
<dbReference type="PANTHER" id="PTHR13090:SF1">
    <property type="entry name" value="ARGININE-HYDROXYLASE NDUFAF5, MITOCHONDRIAL"/>
    <property type="match status" value="1"/>
</dbReference>
<protein>
    <submittedName>
        <fullName evidence="5">Methyltransferase domain-containing protein</fullName>
    </submittedName>
</protein>
<evidence type="ECO:0000256" key="1">
    <source>
        <dbReference type="ARBA" id="ARBA00022603"/>
    </source>
</evidence>
<feature type="domain" description="Methyltransferase type 11" evidence="4">
    <location>
        <begin position="65"/>
        <end position="133"/>
    </location>
</feature>
<keyword evidence="6" id="KW-1185">Reference proteome</keyword>